<evidence type="ECO:0000256" key="5">
    <source>
        <dbReference type="ARBA" id="ARBA00022771"/>
    </source>
</evidence>
<dbReference type="InterPro" id="IPR013178">
    <property type="entry name" value="Histone_AcTrfase_Rtt109/CBP"/>
</dbReference>
<dbReference type="GO" id="GO:0045944">
    <property type="term" value="P:positive regulation of transcription by RNA polymerase II"/>
    <property type="evidence" value="ECO:0007669"/>
    <property type="project" value="TreeGrafter"/>
</dbReference>
<dbReference type="GO" id="GO:0008270">
    <property type="term" value="F:zinc ion binding"/>
    <property type="evidence" value="ECO:0007669"/>
    <property type="project" value="UniProtKB-KW"/>
</dbReference>
<evidence type="ECO:0000256" key="1">
    <source>
        <dbReference type="ARBA" id="ARBA00004123"/>
    </source>
</evidence>
<dbReference type="InterPro" id="IPR011011">
    <property type="entry name" value="Znf_FYVE_PHD"/>
</dbReference>
<dbReference type="PROSITE" id="PS51727">
    <property type="entry name" value="CBP_P300_HAT"/>
    <property type="match status" value="1"/>
</dbReference>
<gene>
    <name evidence="11" type="ORF">D0Y65_050416</name>
</gene>
<dbReference type="Proteomes" id="UP000289340">
    <property type="component" value="Chromosome 19"/>
</dbReference>
<dbReference type="PANTHER" id="PTHR13808:SF53">
    <property type="entry name" value="HISTONE ACETYLTRANSFERASE HAC2"/>
    <property type="match status" value="1"/>
</dbReference>
<comment type="subcellular location">
    <subcellularLocation>
        <location evidence="1">Nucleus</location>
    </subcellularLocation>
</comment>
<proteinExistence type="predicted"/>
<dbReference type="GO" id="GO:0003713">
    <property type="term" value="F:transcription coactivator activity"/>
    <property type="evidence" value="ECO:0007669"/>
    <property type="project" value="TreeGrafter"/>
</dbReference>
<evidence type="ECO:0000256" key="8">
    <source>
        <dbReference type="ARBA" id="ARBA00023163"/>
    </source>
</evidence>
<name>A0A445FC12_GLYSO</name>
<evidence type="ECO:0000256" key="7">
    <source>
        <dbReference type="ARBA" id="ARBA00023015"/>
    </source>
</evidence>
<dbReference type="InterPro" id="IPR031162">
    <property type="entry name" value="CBP_P300_HAT"/>
</dbReference>
<evidence type="ECO:0000256" key="9">
    <source>
        <dbReference type="ARBA" id="ARBA00023242"/>
    </source>
</evidence>
<feature type="domain" description="CBP/p300-type HAT" evidence="10">
    <location>
        <begin position="129"/>
        <end position="422"/>
    </location>
</feature>
<keyword evidence="12" id="KW-1185">Reference proteome</keyword>
<evidence type="ECO:0000256" key="6">
    <source>
        <dbReference type="ARBA" id="ARBA00022833"/>
    </source>
</evidence>
<organism evidence="11 12">
    <name type="scientific">Glycine soja</name>
    <name type="common">Wild soybean</name>
    <dbReference type="NCBI Taxonomy" id="3848"/>
    <lineage>
        <taxon>Eukaryota</taxon>
        <taxon>Viridiplantae</taxon>
        <taxon>Streptophyta</taxon>
        <taxon>Embryophyta</taxon>
        <taxon>Tracheophyta</taxon>
        <taxon>Spermatophyta</taxon>
        <taxon>Magnoliopsida</taxon>
        <taxon>eudicotyledons</taxon>
        <taxon>Gunneridae</taxon>
        <taxon>Pentapetalae</taxon>
        <taxon>rosids</taxon>
        <taxon>fabids</taxon>
        <taxon>Fabales</taxon>
        <taxon>Fabaceae</taxon>
        <taxon>Papilionoideae</taxon>
        <taxon>50 kb inversion clade</taxon>
        <taxon>NPAAA clade</taxon>
        <taxon>indigoferoid/millettioid clade</taxon>
        <taxon>Phaseoleae</taxon>
        <taxon>Glycine</taxon>
        <taxon>Glycine subgen. Soja</taxon>
    </lineage>
</organism>
<evidence type="ECO:0000256" key="3">
    <source>
        <dbReference type="ARBA" id="ARBA00022679"/>
    </source>
</evidence>
<dbReference type="SMART" id="SM01250">
    <property type="entry name" value="KAT11"/>
    <property type="match status" value="1"/>
</dbReference>
<dbReference type="GO" id="GO:0004402">
    <property type="term" value="F:histone acetyltransferase activity"/>
    <property type="evidence" value="ECO:0007669"/>
    <property type="project" value="InterPro"/>
</dbReference>
<keyword evidence="5" id="KW-0863">Zinc-finger</keyword>
<dbReference type="GO" id="GO:0000123">
    <property type="term" value="C:histone acetyltransferase complex"/>
    <property type="evidence" value="ECO:0007669"/>
    <property type="project" value="TreeGrafter"/>
</dbReference>
<dbReference type="GO" id="GO:0031490">
    <property type="term" value="F:chromatin DNA binding"/>
    <property type="evidence" value="ECO:0007669"/>
    <property type="project" value="TreeGrafter"/>
</dbReference>
<keyword evidence="6" id="KW-0862">Zinc</keyword>
<keyword evidence="9" id="KW-0539">Nucleus</keyword>
<dbReference type="InterPro" id="IPR013083">
    <property type="entry name" value="Znf_RING/FYVE/PHD"/>
</dbReference>
<keyword evidence="3 11" id="KW-0808">Transferase</keyword>
<dbReference type="Pfam" id="PF08214">
    <property type="entry name" value="HAT_KAT11"/>
    <property type="match status" value="1"/>
</dbReference>
<protein>
    <recommendedName>
        <fullName evidence="2">histone acetyltransferase</fullName>
        <ecNumber evidence="2">2.3.1.48</ecNumber>
    </recommendedName>
</protein>
<dbReference type="PANTHER" id="PTHR13808">
    <property type="entry name" value="CBP/P300-RELATED"/>
    <property type="match status" value="1"/>
</dbReference>
<evidence type="ECO:0000256" key="4">
    <source>
        <dbReference type="ARBA" id="ARBA00022723"/>
    </source>
</evidence>
<keyword evidence="7" id="KW-0805">Transcription regulation</keyword>
<evidence type="ECO:0000259" key="10">
    <source>
        <dbReference type="PROSITE" id="PS51727"/>
    </source>
</evidence>
<dbReference type="EC" id="2.3.1.48" evidence="2"/>
<dbReference type="SUPFAM" id="SSF57903">
    <property type="entry name" value="FYVE/PHD zinc finger"/>
    <property type="match status" value="1"/>
</dbReference>
<dbReference type="GO" id="GO:0005634">
    <property type="term" value="C:nucleus"/>
    <property type="evidence" value="ECO:0007669"/>
    <property type="project" value="UniProtKB-SubCell"/>
</dbReference>
<reference evidence="11 12" key="1">
    <citation type="submission" date="2018-09" db="EMBL/GenBank/DDBJ databases">
        <title>A high-quality reference genome of wild soybean provides a powerful tool to mine soybean genomes.</title>
        <authorList>
            <person name="Xie M."/>
            <person name="Chung C.Y.L."/>
            <person name="Li M.-W."/>
            <person name="Wong F.-L."/>
            <person name="Chan T.-F."/>
            <person name="Lam H.-M."/>
        </authorList>
    </citation>
    <scope>NUCLEOTIDE SEQUENCE [LARGE SCALE GENOMIC DNA]</scope>
    <source>
        <strain evidence="12">cv. W05</strain>
        <tissue evidence="11">Hypocotyl of etiolated seedlings</tissue>
    </source>
</reference>
<evidence type="ECO:0000313" key="12">
    <source>
        <dbReference type="Proteomes" id="UP000289340"/>
    </source>
</evidence>
<evidence type="ECO:0000313" key="11">
    <source>
        <dbReference type="EMBL" id="RZB46381.1"/>
    </source>
</evidence>
<keyword evidence="4" id="KW-0479">Metal-binding</keyword>
<dbReference type="Gene3D" id="3.30.40.10">
    <property type="entry name" value="Zinc/RING finger domain, C3HC4 (zinc finger)"/>
    <property type="match status" value="1"/>
</dbReference>
<comment type="caution">
    <text evidence="11">The sequence shown here is derived from an EMBL/GenBank/DDBJ whole genome shotgun (WGS) entry which is preliminary data.</text>
</comment>
<dbReference type="GO" id="GO:0005667">
    <property type="term" value="C:transcription regulator complex"/>
    <property type="evidence" value="ECO:0007669"/>
    <property type="project" value="TreeGrafter"/>
</dbReference>
<dbReference type="EMBL" id="QZWG01000019">
    <property type="protein sequence ID" value="RZB46381.1"/>
    <property type="molecule type" value="Genomic_DNA"/>
</dbReference>
<accession>A0A445FC12</accession>
<sequence length="422" mass="48654">MQADASFNRVQWLKNQEVMFTHANYVKWEHFLLPPCQSIAFVVASASSETHAITIEEKKMIHNIAFAVFALGLLEWVECNKCKCWQHQICALYNDKRDLDYRAEYTCPICRLKEIGNGMHVPLPKTAAMFSANDLPRTMLSDHIESRLFKRLWQENEDWAKAGYKNLDEFLDIFEEENYPSEFPYTLKVILLFQKIEGVDVCLFAMYVQEFGSECGYPNQRSVYISYLDSVKYFRPKRVTKSGEALRTIVYHEILIGYLDFCKKRGFATCYIWACPPMKGEDYLLYCHPDTQKTPKKDKLRHWYHSMLRKAAEENIVVGSTNLHDHFFVTTGSCDSKVTTARLPYFDGGFWSGAAMDKARDIEQECGGDYKMIFDKVVSKRCLKSMGHVNPPSEGTAKDILVMHKVCLPCLSPSSIFYIGSS</sequence>
<dbReference type="AlphaFoldDB" id="A0A445FC12"/>
<evidence type="ECO:0000256" key="2">
    <source>
        <dbReference type="ARBA" id="ARBA00013184"/>
    </source>
</evidence>
<keyword evidence="8" id="KW-0804">Transcription</keyword>